<accession>A0ABN3QJV4</accession>
<evidence type="ECO:0000313" key="4">
    <source>
        <dbReference type="Proteomes" id="UP001500151"/>
    </source>
</evidence>
<feature type="compositionally biased region" description="Acidic residues" evidence="1">
    <location>
        <begin position="129"/>
        <end position="139"/>
    </location>
</feature>
<comment type="caution">
    <text evidence="3">The sequence shown here is derived from an EMBL/GenBank/DDBJ whole genome shotgun (WGS) entry which is preliminary data.</text>
</comment>
<keyword evidence="2" id="KW-0812">Transmembrane</keyword>
<dbReference type="Gene3D" id="3.10.450.40">
    <property type="match status" value="1"/>
</dbReference>
<dbReference type="SUPFAM" id="SSF54416">
    <property type="entry name" value="Amine oxidase N-terminal region"/>
    <property type="match status" value="1"/>
</dbReference>
<feature type="region of interest" description="Disordered" evidence="1">
    <location>
        <begin position="36"/>
        <end position="139"/>
    </location>
</feature>
<proteinExistence type="predicted"/>
<evidence type="ECO:0000313" key="3">
    <source>
        <dbReference type="EMBL" id="GAA2628424.1"/>
    </source>
</evidence>
<sequence length="277" mass="28933">MRKIVHRHLGKVVAGAGIAVATTAVMVAVTLPGSAGADDSGPSGAGAGQSGQQADQGGQQAGQEQGQAAVQPGAVEQAPAEGDTGEGRDPLTEDETERVEQLALDRQLQRSSENVEGEGGPQPLTVDLADPETSELDDADAPRRAEVSFYDYKDDSLVTKTVNLDTGKVEATDTQQGVQPPLSRAETVEAAELLIADPLGDGLKADYKDATGNELTKPDQLLLNSMVYRANAGTPAALADCGEHRCLRLFVKVKNGPWIDSRDLVIDLSARKVAKVG</sequence>
<keyword evidence="2" id="KW-1133">Transmembrane helix</keyword>
<feature type="compositionally biased region" description="Low complexity" evidence="1">
    <location>
        <begin position="50"/>
        <end position="80"/>
    </location>
</feature>
<gene>
    <name evidence="3" type="ORF">GCM10010307_18300</name>
</gene>
<dbReference type="Proteomes" id="UP001500151">
    <property type="component" value="Unassembled WGS sequence"/>
</dbReference>
<protein>
    <recommendedName>
        <fullName evidence="5">Tat pathway signal sequence domain protein</fullName>
    </recommendedName>
</protein>
<organism evidence="3 4">
    <name type="scientific">Streptomyces vastus</name>
    <dbReference type="NCBI Taxonomy" id="285451"/>
    <lineage>
        <taxon>Bacteria</taxon>
        <taxon>Bacillati</taxon>
        <taxon>Actinomycetota</taxon>
        <taxon>Actinomycetes</taxon>
        <taxon>Kitasatosporales</taxon>
        <taxon>Streptomycetaceae</taxon>
        <taxon>Streptomyces</taxon>
    </lineage>
</organism>
<dbReference type="EMBL" id="BAAASJ010000021">
    <property type="protein sequence ID" value="GAA2628424.1"/>
    <property type="molecule type" value="Genomic_DNA"/>
</dbReference>
<keyword evidence="4" id="KW-1185">Reference proteome</keyword>
<dbReference type="InterPro" id="IPR016182">
    <property type="entry name" value="Cu_amine_oxidase_N-reg"/>
</dbReference>
<evidence type="ECO:0000256" key="2">
    <source>
        <dbReference type="SAM" id="Phobius"/>
    </source>
</evidence>
<evidence type="ECO:0008006" key="5">
    <source>
        <dbReference type="Google" id="ProtNLM"/>
    </source>
</evidence>
<feature type="transmembrane region" description="Helical" evidence="2">
    <location>
        <begin position="12"/>
        <end position="31"/>
    </location>
</feature>
<name>A0ABN3QJV4_9ACTN</name>
<dbReference type="RefSeq" id="WP_344388853.1">
    <property type="nucleotide sequence ID" value="NZ_BAAASJ010000021.1"/>
</dbReference>
<keyword evidence="2" id="KW-0472">Membrane</keyword>
<reference evidence="3 4" key="1">
    <citation type="journal article" date="2019" name="Int. J. Syst. Evol. Microbiol.">
        <title>The Global Catalogue of Microorganisms (GCM) 10K type strain sequencing project: providing services to taxonomists for standard genome sequencing and annotation.</title>
        <authorList>
            <consortium name="The Broad Institute Genomics Platform"/>
            <consortium name="The Broad Institute Genome Sequencing Center for Infectious Disease"/>
            <person name="Wu L."/>
            <person name="Ma J."/>
        </authorList>
    </citation>
    <scope>NUCLEOTIDE SEQUENCE [LARGE SCALE GENOMIC DNA]</scope>
    <source>
        <strain evidence="3 4">JCM 4524</strain>
    </source>
</reference>
<evidence type="ECO:0000256" key="1">
    <source>
        <dbReference type="SAM" id="MobiDB-lite"/>
    </source>
</evidence>